<feature type="compositionally biased region" description="Basic and acidic residues" evidence="10">
    <location>
        <begin position="12"/>
        <end position="22"/>
    </location>
</feature>
<dbReference type="PROSITE" id="PS50893">
    <property type="entry name" value="ABC_TRANSPORTER_2"/>
    <property type="match status" value="2"/>
</dbReference>
<feature type="transmembrane region" description="Helical" evidence="11">
    <location>
        <begin position="1395"/>
        <end position="1416"/>
    </location>
</feature>
<organism evidence="13 14">
    <name type="scientific">Coccomyxa viridis</name>
    <dbReference type="NCBI Taxonomy" id="1274662"/>
    <lineage>
        <taxon>Eukaryota</taxon>
        <taxon>Viridiplantae</taxon>
        <taxon>Chlorophyta</taxon>
        <taxon>core chlorophytes</taxon>
        <taxon>Trebouxiophyceae</taxon>
        <taxon>Trebouxiophyceae incertae sedis</taxon>
        <taxon>Coccomyxaceae</taxon>
        <taxon>Coccomyxa</taxon>
    </lineage>
</organism>
<evidence type="ECO:0000256" key="11">
    <source>
        <dbReference type="SAM" id="Phobius"/>
    </source>
</evidence>
<feature type="transmembrane region" description="Helical" evidence="11">
    <location>
        <begin position="1535"/>
        <end position="1554"/>
    </location>
</feature>
<evidence type="ECO:0000256" key="7">
    <source>
        <dbReference type="ARBA" id="ARBA00022840"/>
    </source>
</evidence>
<dbReference type="GO" id="GO:0071944">
    <property type="term" value="C:cell periphery"/>
    <property type="evidence" value="ECO:0007669"/>
    <property type="project" value="UniProtKB-ARBA"/>
</dbReference>
<dbReference type="SMART" id="SM00382">
    <property type="entry name" value="AAA"/>
    <property type="match status" value="2"/>
</dbReference>
<dbReference type="GO" id="GO:0016020">
    <property type="term" value="C:membrane"/>
    <property type="evidence" value="ECO:0007669"/>
    <property type="project" value="UniProtKB-SubCell"/>
</dbReference>
<feature type="region of interest" description="Disordered" evidence="10">
    <location>
        <begin position="1"/>
        <end position="24"/>
    </location>
</feature>
<comment type="similarity">
    <text evidence="2">Belongs to the ABC transporter superfamily. ABCG family. PDR (TC 3.A.1.205) subfamily.</text>
</comment>
<dbReference type="InterPro" id="IPR034003">
    <property type="entry name" value="ABCG_PDR_2"/>
</dbReference>
<dbReference type="GO" id="GO:0140359">
    <property type="term" value="F:ABC-type transporter activity"/>
    <property type="evidence" value="ECO:0007669"/>
    <property type="project" value="InterPro"/>
</dbReference>
<dbReference type="CDD" id="cd03232">
    <property type="entry name" value="ABCG_PDR_domain2"/>
    <property type="match status" value="1"/>
</dbReference>
<dbReference type="FunFam" id="3.40.50.300:FF:000059">
    <property type="entry name" value="ABC transporter G family member 40"/>
    <property type="match status" value="1"/>
</dbReference>
<keyword evidence="6" id="KW-0547">Nucleotide-binding</keyword>
<feature type="transmembrane region" description="Helical" evidence="11">
    <location>
        <begin position="645"/>
        <end position="664"/>
    </location>
</feature>
<feature type="region of interest" description="Disordered" evidence="10">
    <location>
        <begin position="877"/>
        <end position="924"/>
    </location>
</feature>
<feature type="compositionally biased region" description="Polar residues" evidence="10">
    <location>
        <begin position="841"/>
        <end position="859"/>
    </location>
</feature>
<feature type="transmembrane region" description="Helical" evidence="11">
    <location>
        <begin position="616"/>
        <end position="639"/>
    </location>
</feature>
<dbReference type="InterPro" id="IPR013581">
    <property type="entry name" value="PDR_assoc"/>
</dbReference>
<evidence type="ECO:0000259" key="12">
    <source>
        <dbReference type="PROSITE" id="PS50893"/>
    </source>
</evidence>
<evidence type="ECO:0000256" key="2">
    <source>
        <dbReference type="ARBA" id="ARBA00006012"/>
    </source>
</evidence>
<keyword evidence="14" id="KW-1185">Reference proteome</keyword>
<comment type="caution">
    <text evidence="13">The sequence shown here is derived from an EMBL/GenBank/DDBJ whole genome shotgun (WGS) entry which is preliminary data.</text>
</comment>
<feature type="region of interest" description="Disordered" evidence="10">
    <location>
        <begin position="1013"/>
        <end position="1034"/>
    </location>
</feature>
<feature type="transmembrane region" description="Helical" evidence="11">
    <location>
        <begin position="560"/>
        <end position="582"/>
    </location>
</feature>
<evidence type="ECO:0000256" key="4">
    <source>
        <dbReference type="ARBA" id="ARBA00022692"/>
    </source>
</evidence>
<feature type="region of interest" description="Disordered" evidence="10">
    <location>
        <begin position="753"/>
        <end position="778"/>
    </location>
</feature>
<proteinExistence type="inferred from homology"/>
<evidence type="ECO:0000256" key="1">
    <source>
        <dbReference type="ARBA" id="ARBA00004141"/>
    </source>
</evidence>
<gene>
    <name evidence="13" type="ORF">CVIRNUC_004005</name>
</gene>
<dbReference type="Proteomes" id="UP001314263">
    <property type="component" value="Unassembled WGS sequence"/>
</dbReference>
<dbReference type="PANTHER" id="PTHR19241">
    <property type="entry name" value="ATP-BINDING CASSETTE TRANSPORTER"/>
    <property type="match status" value="1"/>
</dbReference>
<dbReference type="GO" id="GO:0005524">
    <property type="term" value="F:ATP binding"/>
    <property type="evidence" value="ECO:0007669"/>
    <property type="project" value="UniProtKB-KW"/>
</dbReference>
<feature type="domain" description="ABC transporter" evidence="12">
    <location>
        <begin position="995"/>
        <end position="1267"/>
    </location>
</feature>
<dbReference type="InterPro" id="IPR003593">
    <property type="entry name" value="AAA+_ATPase"/>
</dbReference>
<dbReference type="InterPro" id="IPR003439">
    <property type="entry name" value="ABC_transporter-like_ATP-bd"/>
</dbReference>
<keyword evidence="7" id="KW-0067">ATP-binding</keyword>
<feature type="transmembrane region" description="Helical" evidence="11">
    <location>
        <begin position="1365"/>
        <end position="1383"/>
    </location>
</feature>
<feature type="transmembrane region" description="Helical" evidence="11">
    <location>
        <begin position="472"/>
        <end position="494"/>
    </location>
</feature>
<keyword evidence="5" id="KW-0677">Repeat</keyword>
<comment type="subcellular location">
    <subcellularLocation>
        <location evidence="1">Membrane</location>
        <topology evidence="1">Multi-pass membrane protein</topology>
    </subcellularLocation>
</comment>
<protein>
    <recommendedName>
        <fullName evidence="12">ABC transporter domain-containing protein</fullName>
    </recommendedName>
</protein>
<keyword evidence="9 11" id="KW-0472">Membrane</keyword>
<evidence type="ECO:0000256" key="9">
    <source>
        <dbReference type="ARBA" id="ARBA00023136"/>
    </source>
</evidence>
<feature type="transmembrane region" description="Helical" evidence="11">
    <location>
        <begin position="588"/>
        <end position="609"/>
    </location>
</feature>
<dbReference type="EMBL" id="CAUYUE010000005">
    <property type="protein sequence ID" value="CAK0772842.1"/>
    <property type="molecule type" value="Genomic_DNA"/>
</dbReference>
<dbReference type="GO" id="GO:0016887">
    <property type="term" value="F:ATP hydrolysis activity"/>
    <property type="evidence" value="ECO:0007669"/>
    <property type="project" value="InterPro"/>
</dbReference>
<evidence type="ECO:0000313" key="14">
    <source>
        <dbReference type="Proteomes" id="UP001314263"/>
    </source>
</evidence>
<evidence type="ECO:0000256" key="3">
    <source>
        <dbReference type="ARBA" id="ARBA00022448"/>
    </source>
</evidence>
<accession>A0AAV1I3Y9</accession>
<keyword evidence="3" id="KW-0813">Transport</keyword>
<feature type="transmembrane region" description="Helical" evidence="11">
    <location>
        <begin position="1598"/>
        <end position="1625"/>
    </location>
</feature>
<dbReference type="FunFam" id="3.40.50.300:FF:000179">
    <property type="entry name" value="ABC transporter G family member 34"/>
    <property type="match status" value="1"/>
</dbReference>
<feature type="transmembrane region" description="Helical" evidence="11">
    <location>
        <begin position="1506"/>
        <end position="1528"/>
    </location>
</feature>
<feature type="transmembrane region" description="Helical" evidence="11">
    <location>
        <begin position="514"/>
        <end position="539"/>
    </location>
</feature>
<feature type="compositionally biased region" description="Low complexity" evidence="10">
    <location>
        <begin position="801"/>
        <end position="813"/>
    </location>
</feature>
<feature type="transmembrane region" description="Helical" evidence="11">
    <location>
        <begin position="704"/>
        <end position="727"/>
    </location>
</feature>
<reference evidence="13 14" key="1">
    <citation type="submission" date="2023-10" db="EMBL/GenBank/DDBJ databases">
        <authorList>
            <person name="Maclean D."/>
            <person name="Macfadyen A."/>
        </authorList>
    </citation>
    <scope>NUCLEOTIDE SEQUENCE [LARGE SCALE GENOMIC DNA]</scope>
</reference>
<feature type="region of interest" description="Disordered" evidence="10">
    <location>
        <begin position="940"/>
        <end position="980"/>
    </location>
</feature>
<dbReference type="Pfam" id="PF01061">
    <property type="entry name" value="ABC2_membrane"/>
    <property type="match status" value="2"/>
</dbReference>
<keyword evidence="8 11" id="KW-1133">Transmembrane helix</keyword>
<name>A0AAV1I3Y9_9CHLO</name>
<dbReference type="SUPFAM" id="SSF52540">
    <property type="entry name" value="P-loop containing nucleoside triphosphate hydrolases"/>
    <property type="match status" value="2"/>
</dbReference>
<evidence type="ECO:0000256" key="8">
    <source>
        <dbReference type="ARBA" id="ARBA00022989"/>
    </source>
</evidence>
<dbReference type="Pfam" id="PF08370">
    <property type="entry name" value="PDR_assoc"/>
    <property type="match status" value="1"/>
</dbReference>
<evidence type="ECO:0000256" key="6">
    <source>
        <dbReference type="ARBA" id="ARBA00022741"/>
    </source>
</evidence>
<evidence type="ECO:0000256" key="5">
    <source>
        <dbReference type="ARBA" id="ARBA00022737"/>
    </source>
</evidence>
<feature type="region of interest" description="Disordered" evidence="10">
    <location>
        <begin position="799"/>
        <end position="861"/>
    </location>
</feature>
<dbReference type="InterPro" id="IPR027417">
    <property type="entry name" value="P-loop_NTPase"/>
</dbReference>
<keyword evidence="4 11" id="KW-0812">Transmembrane</keyword>
<feature type="transmembrane region" description="Helical" evidence="11">
    <location>
        <begin position="1463"/>
        <end position="1486"/>
    </location>
</feature>
<dbReference type="InterPro" id="IPR013525">
    <property type="entry name" value="ABC2_TM"/>
</dbReference>
<sequence>MEQGAPRPSLRAQHEAPGRRVDPNNLSRAECKVLVEAVCRREQETGRNILTEMWERYDRAGLQRPTVEVRFENICVTARVLVGEHGRPTLLNYYSSGIAAILARLGLRQEKRRRLAILDGISGVLHPGRMTLVLGPPASGKSTLLKALAGLLTPDANFKVQGKVTYNDRELDRFVVHRTAAFMDQQDEHIPCLTVRETLNFSARCQGSGQRPDEMSAMRQAEKGRRLPVDGLLDIFMKGCAAENREEHLMTAFMLRQLDLEPCGDTLVGNDWFRGVSGGQRKRVSAGEILVGPKRLYLLDEPTTGLDSSTALCLVSSIREFVHKDKATAIMALLQPSPEVFQLFDDVMLLSDGMCVFFGPREGVLPFFKAQGFKCPPRMPVPGFLQNITSRRDQQHYWARSARLYRYVPVREFAQAYRHSSAGEGQDRALRTPFKQTIAADSALAWAKHAITGWQAYCACYRRELTLTGRYNFLYVFRVCQVAVMATITGTMFMRTRQAPTSLLNGQNFISVSFFSVMFLFFNGQTELTIAVNGLPVFYKQRLRGLYPSWAYTAPGTYLRVYYSATEALIWSCIVYWLTGFAPDAGRFISFYVVLFLVHQTAVAMFRVIAALTRNLVLAMSLGSLFLVIYLMLSGFILAKPDMPVWWSWAVWVDPFSYALRALVANEFSAPRWDAPYNEFSSRRRRFTIGQAVLQIRGFRGERWWVWVGMAVLLSGIVLLNLATALLNRIMPPIQKQAAVLSEESLAERDTALNGTPLEAPPKPGRGHGSKGGLMPGAARESTYNLGVAAGLISESRAARRAQSAAQPGSRSPHWNDKNRRGRPIRSSIMHSAPVGGRPGSQGTSLQEDSFPASGSTFSHEADIESGLSTPVKAQVFSPEAEQKFRSASRGGQRSLVRGQALGPGTADSRRHLSSGKGLCTAGMDGRIRPEAVCESNLRATASNQPPSPEADQELGPGTANRGGPAQCSARSEAPALSQPSMKHGMVLPFQPVTLTFRDVHYSVSVPAGHVVDLREDPQAPSRARPGGPGPPWRRRAQQLEILRGVTGIFKPRLLTALVGVSGAGKTTLLDVLAGRKTTGRITGDIRVNGNPWHRATYARLSGYVEQSDIHSEKATVHESLMFSAALRMPPGVPRRLRAAFVEEMMELVELTPLRDLLVGSPAETGLSVEQRKRLSIAVELISNPAIVLMDEPTSGLDARAAAVVMRVVRNIVDTGRTITCTIHQPSVDIFEAFDQLLLLKRGGQTIYCGPLGKHSSTLVAYFESIPGVPALQQGGSALAANPADWMLQISEPKSEDAFGVDFARVFSQSSAYRALDVAVWEGEQQRSALQPSLRGRYARGAHAQLGHLLLKDLRAYWRTPEYNATRLTISAGVALIFGTMYWKKAHRRSVPKDVLNIEGALYFCTFFLGIVNSLIVQPVVAAERTVFYRERAAHMYSVLPYVLSLGMVEALYNLVQSLMYSAIVFFMVGFDISSVSLFWFAFFMFTALQYCTMYGFAAVALTPNLMAAAVLSSAFYGVWNLTAGFIIPEPRMPAWWSWFSYVNPFAWSIYGLVASQLGHDFTHVVNTYGFDPEDGPFGQDLYVAQFVSKYYGYDADYLIRLVPIVLGFSVAFWLIASAGLKFIIYYSR</sequence>
<evidence type="ECO:0000256" key="10">
    <source>
        <dbReference type="SAM" id="MobiDB-lite"/>
    </source>
</evidence>
<feature type="transmembrane region" description="Helical" evidence="11">
    <location>
        <begin position="1436"/>
        <end position="1456"/>
    </location>
</feature>
<dbReference type="Gene3D" id="3.40.50.300">
    <property type="entry name" value="P-loop containing nucleotide triphosphate hydrolases"/>
    <property type="match status" value="2"/>
</dbReference>
<evidence type="ECO:0000313" key="13">
    <source>
        <dbReference type="EMBL" id="CAK0772842.1"/>
    </source>
</evidence>
<dbReference type="Pfam" id="PF00005">
    <property type="entry name" value="ABC_tran"/>
    <property type="match status" value="2"/>
</dbReference>
<feature type="domain" description="ABC transporter" evidence="12">
    <location>
        <begin position="102"/>
        <end position="377"/>
    </location>
</feature>